<evidence type="ECO:0000259" key="7">
    <source>
        <dbReference type="PROSITE" id="PS50991"/>
    </source>
</evidence>
<evidence type="ECO:0000313" key="8">
    <source>
        <dbReference type="EMBL" id="PWN19803.1"/>
    </source>
</evidence>
<reference evidence="8 9" key="1">
    <citation type="journal article" date="2018" name="Mol. Biol. Evol.">
        <title>Broad Genomic Sampling Reveals a Smut Pathogenic Ancestry of the Fungal Clade Ustilaginomycotina.</title>
        <authorList>
            <person name="Kijpornyongpan T."/>
            <person name="Mondo S.J."/>
            <person name="Barry K."/>
            <person name="Sandor L."/>
            <person name="Lee J."/>
            <person name="Lipzen A."/>
            <person name="Pangilinan J."/>
            <person name="LaButti K."/>
            <person name="Hainaut M."/>
            <person name="Henrissat B."/>
            <person name="Grigoriev I.V."/>
            <person name="Spatafora J.W."/>
            <person name="Aime M.C."/>
        </authorList>
    </citation>
    <scope>NUCLEOTIDE SEQUENCE [LARGE SCALE GENOMIC DNA]</scope>
    <source>
        <strain evidence="8 9">MCA 4718</strain>
    </source>
</reference>
<comment type="catalytic activity">
    <reaction evidence="6">
        <text>(3S)-3-hydroxy-3-methylglutaryl-CoA = acetoacetate + acetyl-CoA</text>
        <dbReference type="Rhea" id="RHEA:24404"/>
        <dbReference type="ChEBI" id="CHEBI:13705"/>
        <dbReference type="ChEBI" id="CHEBI:43074"/>
        <dbReference type="ChEBI" id="CHEBI:57288"/>
        <dbReference type="EC" id="4.1.3.4"/>
    </reaction>
</comment>
<dbReference type="Proteomes" id="UP000245942">
    <property type="component" value="Unassembled WGS sequence"/>
</dbReference>
<dbReference type="GO" id="GO:0004419">
    <property type="term" value="F:hydroxymethylglutaryl-CoA lyase activity"/>
    <property type="evidence" value="ECO:0007669"/>
    <property type="project" value="UniProtKB-EC"/>
</dbReference>
<dbReference type="InterPro" id="IPR013785">
    <property type="entry name" value="Aldolase_TIM"/>
</dbReference>
<dbReference type="CDD" id="cd07938">
    <property type="entry name" value="DRE_TIM_HMGL"/>
    <property type="match status" value="1"/>
</dbReference>
<dbReference type="GeneID" id="37014593"/>
<dbReference type="Pfam" id="PF00682">
    <property type="entry name" value="HMGL-like"/>
    <property type="match status" value="1"/>
</dbReference>
<dbReference type="PANTHER" id="PTHR42738">
    <property type="entry name" value="HYDROXYMETHYLGLUTARYL-COA LYASE"/>
    <property type="match status" value="1"/>
</dbReference>
<protein>
    <recommendedName>
        <fullName evidence="3">hydroxymethylglutaryl-CoA lyase</fullName>
        <ecNumber evidence="3">4.1.3.4</ecNumber>
    </recommendedName>
</protein>
<dbReference type="EMBL" id="KZ819330">
    <property type="protein sequence ID" value="PWN19803.1"/>
    <property type="molecule type" value="Genomic_DNA"/>
</dbReference>
<accession>A0A316U636</accession>
<gene>
    <name evidence="8" type="ORF">BCV69DRAFT_283904</name>
</gene>
<dbReference type="STRING" id="1684307.A0A316U636"/>
<dbReference type="PROSITE" id="PS50991">
    <property type="entry name" value="PYR_CT"/>
    <property type="match status" value="1"/>
</dbReference>
<dbReference type="GO" id="GO:0046872">
    <property type="term" value="F:metal ion binding"/>
    <property type="evidence" value="ECO:0007669"/>
    <property type="project" value="UniProtKB-KW"/>
</dbReference>
<dbReference type="EC" id="4.1.3.4" evidence="3"/>
<comment type="pathway">
    <text evidence="1">Metabolic intermediate metabolism; (S)-3-hydroxy-3-methylglutaryl-CoA degradation; acetoacetate from (S)-3-hydroxy-3-methylglutaryl-CoA: step 1/1.</text>
</comment>
<dbReference type="GO" id="GO:0046951">
    <property type="term" value="P:ketone body biosynthetic process"/>
    <property type="evidence" value="ECO:0007669"/>
    <property type="project" value="TreeGrafter"/>
</dbReference>
<dbReference type="Gene3D" id="3.20.20.70">
    <property type="entry name" value="Aldolase class I"/>
    <property type="match status" value="1"/>
</dbReference>
<evidence type="ECO:0000256" key="5">
    <source>
        <dbReference type="ARBA" id="ARBA00023239"/>
    </source>
</evidence>
<evidence type="ECO:0000256" key="1">
    <source>
        <dbReference type="ARBA" id="ARBA00005143"/>
    </source>
</evidence>
<keyword evidence="5" id="KW-0456">Lyase</keyword>
<comment type="similarity">
    <text evidence="2">Belongs to the HMG-CoA lyase family.</text>
</comment>
<dbReference type="FunFam" id="3.20.20.70:FF:000201">
    <property type="entry name" value="Hydroxymethylglutaryl-CoA lyase"/>
    <property type="match status" value="1"/>
</dbReference>
<proteinExistence type="inferred from homology"/>
<dbReference type="NCBIfam" id="NF004283">
    <property type="entry name" value="PRK05692.1"/>
    <property type="match status" value="1"/>
</dbReference>
<evidence type="ECO:0000313" key="9">
    <source>
        <dbReference type="Proteomes" id="UP000245942"/>
    </source>
</evidence>
<name>A0A316U636_9BASI</name>
<evidence type="ECO:0000256" key="4">
    <source>
        <dbReference type="ARBA" id="ARBA00022723"/>
    </source>
</evidence>
<dbReference type="AlphaFoldDB" id="A0A316U636"/>
<dbReference type="PANTHER" id="PTHR42738:SF7">
    <property type="entry name" value="HYDROXYMETHYLGLUTARYL-COA LYASE"/>
    <property type="match status" value="1"/>
</dbReference>
<dbReference type="InterPro" id="IPR043594">
    <property type="entry name" value="HMGL"/>
</dbReference>
<dbReference type="SUPFAM" id="SSF51569">
    <property type="entry name" value="Aldolase"/>
    <property type="match status" value="1"/>
</dbReference>
<evidence type="ECO:0000256" key="6">
    <source>
        <dbReference type="ARBA" id="ARBA00049877"/>
    </source>
</evidence>
<keyword evidence="9" id="KW-1185">Reference proteome</keyword>
<sequence length="377" mass="39406">MLPLQGLATSSRLLRTALASGSRAASSPPAVRDLHSTARRCLAAVQPTSKGGTMPGSEDRFVKIVEVSPRDGLQNEKNVVSVETKVELIRRLQEAGAACIEAGSFVSPKWVPQMADTAAVLSSMPIKPGVSYPVLVPNARGLEDLLALLSKADSTQPPLTDEIAIFTAATESFTKRNTNVSIAESIDRLARVTEQALARGLKVRGYISVVAGCPYEGAVDPQVVGSISKQLFDMGCYEVSLGDTVGVGHPASMLAVLEACAKYNPPALHAAHCHDTFGTGLANVLAMVKAGVKTVDAAVGGLGGCPYSPGATGNIDTESVIYALHQEGYETGYDLIKTAEAGEWIAKAVGKENNSRAGKALLAKARQALAQNQQAKL</sequence>
<dbReference type="UniPathway" id="UPA00896">
    <property type="reaction ID" value="UER00863"/>
</dbReference>
<dbReference type="OrthoDB" id="1905920at2759"/>
<keyword evidence="4" id="KW-0479">Metal-binding</keyword>
<dbReference type="InterPro" id="IPR000891">
    <property type="entry name" value="PYR_CT"/>
</dbReference>
<dbReference type="RefSeq" id="XP_025346963.1">
    <property type="nucleotide sequence ID" value="XM_025492859.1"/>
</dbReference>
<dbReference type="GO" id="GO:0006552">
    <property type="term" value="P:L-leucine catabolic process"/>
    <property type="evidence" value="ECO:0007669"/>
    <property type="project" value="TreeGrafter"/>
</dbReference>
<feature type="domain" description="Pyruvate carboxyltransferase" evidence="7">
    <location>
        <begin position="62"/>
        <end position="339"/>
    </location>
</feature>
<organism evidence="8 9">
    <name type="scientific">Pseudomicrostroma glucosiphilum</name>
    <dbReference type="NCBI Taxonomy" id="1684307"/>
    <lineage>
        <taxon>Eukaryota</taxon>
        <taxon>Fungi</taxon>
        <taxon>Dikarya</taxon>
        <taxon>Basidiomycota</taxon>
        <taxon>Ustilaginomycotina</taxon>
        <taxon>Exobasidiomycetes</taxon>
        <taxon>Microstromatales</taxon>
        <taxon>Microstromatales incertae sedis</taxon>
        <taxon>Pseudomicrostroma</taxon>
    </lineage>
</organism>
<evidence type="ECO:0000256" key="3">
    <source>
        <dbReference type="ARBA" id="ARBA00012910"/>
    </source>
</evidence>
<evidence type="ECO:0000256" key="2">
    <source>
        <dbReference type="ARBA" id="ARBA00009405"/>
    </source>
</evidence>